<gene>
    <name evidence="1" type="ORF">CBR_g54977</name>
</gene>
<keyword evidence="2" id="KW-1185">Reference proteome</keyword>
<dbReference type="Gramene" id="GBG65998">
    <property type="protein sequence ID" value="GBG65998"/>
    <property type="gene ID" value="CBR_g54977"/>
</dbReference>
<evidence type="ECO:0000313" key="1">
    <source>
        <dbReference type="EMBL" id="GBG65998.1"/>
    </source>
</evidence>
<reference evidence="1 2" key="1">
    <citation type="journal article" date="2018" name="Cell">
        <title>The Chara Genome: Secondary Complexity and Implications for Plant Terrestrialization.</title>
        <authorList>
            <person name="Nishiyama T."/>
            <person name="Sakayama H."/>
            <person name="Vries J.D."/>
            <person name="Buschmann H."/>
            <person name="Saint-Marcoux D."/>
            <person name="Ullrich K.K."/>
            <person name="Haas F.B."/>
            <person name="Vanderstraeten L."/>
            <person name="Becker D."/>
            <person name="Lang D."/>
            <person name="Vosolsobe S."/>
            <person name="Rombauts S."/>
            <person name="Wilhelmsson P.K.I."/>
            <person name="Janitza P."/>
            <person name="Kern R."/>
            <person name="Heyl A."/>
            <person name="Rumpler F."/>
            <person name="Villalobos L.I.A.C."/>
            <person name="Clay J.M."/>
            <person name="Skokan R."/>
            <person name="Toyoda A."/>
            <person name="Suzuki Y."/>
            <person name="Kagoshima H."/>
            <person name="Schijlen E."/>
            <person name="Tajeshwar N."/>
            <person name="Catarino B."/>
            <person name="Hetherington A.J."/>
            <person name="Saltykova A."/>
            <person name="Bonnot C."/>
            <person name="Breuninger H."/>
            <person name="Symeonidi A."/>
            <person name="Radhakrishnan G.V."/>
            <person name="Van Nieuwerburgh F."/>
            <person name="Deforce D."/>
            <person name="Chang C."/>
            <person name="Karol K.G."/>
            <person name="Hedrich R."/>
            <person name="Ulvskov P."/>
            <person name="Glockner G."/>
            <person name="Delwiche C.F."/>
            <person name="Petrasek J."/>
            <person name="Van de Peer Y."/>
            <person name="Friml J."/>
            <person name="Beilby M."/>
            <person name="Dolan L."/>
            <person name="Kohara Y."/>
            <person name="Sugano S."/>
            <person name="Fujiyama A."/>
            <person name="Delaux P.-M."/>
            <person name="Quint M."/>
            <person name="TheiBen G."/>
            <person name="Hagemann M."/>
            <person name="Harholt J."/>
            <person name="Dunand C."/>
            <person name="Zachgo S."/>
            <person name="Langdale J."/>
            <person name="Maumus F."/>
            <person name="Straeten D.V.D."/>
            <person name="Gould S.B."/>
            <person name="Rensing S.A."/>
        </authorList>
    </citation>
    <scope>NUCLEOTIDE SEQUENCE [LARGE SCALE GENOMIC DNA]</scope>
    <source>
        <strain evidence="1 2">S276</strain>
    </source>
</reference>
<evidence type="ECO:0000313" key="2">
    <source>
        <dbReference type="Proteomes" id="UP000265515"/>
    </source>
</evidence>
<dbReference type="AlphaFoldDB" id="A0A388K7H7"/>
<organism evidence="1 2">
    <name type="scientific">Chara braunii</name>
    <name type="common">Braun's stonewort</name>
    <dbReference type="NCBI Taxonomy" id="69332"/>
    <lineage>
        <taxon>Eukaryota</taxon>
        <taxon>Viridiplantae</taxon>
        <taxon>Streptophyta</taxon>
        <taxon>Charophyceae</taxon>
        <taxon>Charales</taxon>
        <taxon>Characeae</taxon>
        <taxon>Chara</taxon>
    </lineage>
</organism>
<accession>A0A388K7H7</accession>
<dbReference type="EMBL" id="BFEA01000068">
    <property type="protein sequence ID" value="GBG65998.1"/>
    <property type="molecule type" value="Genomic_DNA"/>
</dbReference>
<name>A0A388K7H7_CHABU</name>
<sequence length="278" mass="31626">MEFKKKWLRFVYSQHLAFNIFRSEPWLDVVRHFRELPGLVKVLWPSENEIADIETVVCTTDDVADDLAEVRAPFYVTGATIMSDDRKSRDAKPIANFLAGGSRGVMLIQTMNREGERDQASDVLARWIKVFGEFPPRWVKAICTDSASALDRGGLHMSRVVQWTQNVTQEVLQEVRELPSDSAHFIVQKVQARCAHMLESAHTAADLLCPSRRDLRYYEGVVSDYDASLVREADTYILSQTRFDVASPEYETACAQFCDFHSRRGTIALGERDGDREA</sequence>
<protein>
    <submittedName>
        <fullName evidence="1">Uncharacterized protein</fullName>
    </submittedName>
</protein>
<comment type="caution">
    <text evidence="1">The sequence shown here is derived from an EMBL/GenBank/DDBJ whole genome shotgun (WGS) entry which is preliminary data.</text>
</comment>
<dbReference type="Proteomes" id="UP000265515">
    <property type="component" value="Unassembled WGS sequence"/>
</dbReference>
<proteinExistence type="predicted"/>